<dbReference type="CDD" id="cd05233">
    <property type="entry name" value="SDR_c"/>
    <property type="match status" value="1"/>
</dbReference>
<dbReference type="SUPFAM" id="SSF51735">
    <property type="entry name" value="NAD(P)-binding Rossmann-fold domains"/>
    <property type="match status" value="1"/>
</dbReference>
<dbReference type="OrthoDB" id="1669814at2759"/>
<comment type="caution">
    <text evidence="4">The sequence shown here is derived from an EMBL/GenBank/DDBJ whole genome shotgun (WGS) entry which is preliminary data.</text>
</comment>
<keyword evidence="3" id="KW-0560">Oxidoreductase</keyword>
<evidence type="ECO:0000313" key="4">
    <source>
        <dbReference type="EMBL" id="KAF3033186.1"/>
    </source>
</evidence>
<comment type="similarity">
    <text evidence="1">Belongs to the short-chain dehydrogenases/reductases (SDR) family.</text>
</comment>
<evidence type="ECO:0000313" key="5">
    <source>
        <dbReference type="Proteomes" id="UP000758155"/>
    </source>
</evidence>
<gene>
    <name evidence="4" type="ORF">E8E12_002522</name>
</gene>
<dbReference type="PRINTS" id="PR00080">
    <property type="entry name" value="SDRFAMILY"/>
</dbReference>
<accession>A0A9P4WIT5</accession>
<dbReference type="InterPro" id="IPR002347">
    <property type="entry name" value="SDR_fam"/>
</dbReference>
<keyword evidence="5" id="KW-1185">Reference proteome</keyword>
<dbReference type="AlphaFoldDB" id="A0A9P4WIT5"/>
<evidence type="ECO:0000256" key="1">
    <source>
        <dbReference type="ARBA" id="ARBA00006484"/>
    </source>
</evidence>
<organism evidence="4 5">
    <name type="scientific">Didymella heteroderae</name>
    <dbReference type="NCBI Taxonomy" id="1769908"/>
    <lineage>
        <taxon>Eukaryota</taxon>
        <taxon>Fungi</taxon>
        <taxon>Dikarya</taxon>
        <taxon>Ascomycota</taxon>
        <taxon>Pezizomycotina</taxon>
        <taxon>Dothideomycetes</taxon>
        <taxon>Pleosporomycetidae</taxon>
        <taxon>Pleosporales</taxon>
        <taxon>Pleosporineae</taxon>
        <taxon>Didymellaceae</taxon>
        <taxon>Didymella</taxon>
    </lineage>
</organism>
<dbReference type="PANTHER" id="PTHR24321">
    <property type="entry name" value="DEHYDROGENASES, SHORT CHAIN"/>
    <property type="match status" value="1"/>
</dbReference>
<dbReference type="PRINTS" id="PR00081">
    <property type="entry name" value="GDHRDH"/>
</dbReference>
<proteinExistence type="inferred from homology"/>
<protein>
    <recommendedName>
        <fullName evidence="6">Oxidoreductase</fullName>
    </recommendedName>
</protein>
<dbReference type="PANTHER" id="PTHR24321:SF8">
    <property type="entry name" value="ESTRADIOL 17-BETA-DEHYDROGENASE 8-RELATED"/>
    <property type="match status" value="1"/>
</dbReference>
<evidence type="ECO:0000256" key="3">
    <source>
        <dbReference type="ARBA" id="ARBA00023002"/>
    </source>
</evidence>
<name>A0A9P4WIT5_9PLEO</name>
<dbReference type="Pfam" id="PF13561">
    <property type="entry name" value="adh_short_C2"/>
    <property type="match status" value="1"/>
</dbReference>
<dbReference type="EMBL" id="SWKV01000085">
    <property type="protein sequence ID" value="KAF3033186.1"/>
    <property type="molecule type" value="Genomic_DNA"/>
</dbReference>
<keyword evidence="2" id="KW-0521">NADP</keyword>
<dbReference type="PROSITE" id="PS00061">
    <property type="entry name" value="ADH_SHORT"/>
    <property type="match status" value="1"/>
</dbReference>
<dbReference type="Proteomes" id="UP000758155">
    <property type="component" value="Unassembled WGS sequence"/>
</dbReference>
<dbReference type="Gene3D" id="3.40.50.720">
    <property type="entry name" value="NAD(P)-binding Rossmann-like Domain"/>
    <property type="match status" value="2"/>
</dbReference>
<sequence>MSLKDHVYGITGGASGIGLATAQLIAERGGIICIGDVDSVALQQAHSFFTVKKVPFLATLMDVSDKSQVESWVASIIGQFGRLDGAVNAAGIFGKACAVSALDEEEWHRIIAVNLTGCSIVNLTSIHGTKGMARHGAYGASKHGIIALTEAAAKENGDREIRVNAVAPGAIYTPMMQKIWDESKRPADAPFDNPTAFQRQGRAQEVASVIAFLLGPESTFNAPIVTAVSAKATATIYATKPPTTARISRASTTSATAISTQPA</sequence>
<evidence type="ECO:0008006" key="6">
    <source>
        <dbReference type="Google" id="ProtNLM"/>
    </source>
</evidence>
<dbReference type="InterPro" id="IPR036291">
    <property type="entry name" value="NAD(P)-bd_dom_sf"/>
</dbReference>
<dbReference type="InterPro" id="IPR020904">
    <property type="entry name" value="Sc_DH/Rdtase_CS"/>
</dbReference>
<dbReference type="GO" id="GO:0016491">
    <property type="term" value="F:oxidoreductase activity"/>
    <property type="evidence" value="ECO:0007669"/>
    <property type="project" value="UniProtKB-KW"/>
</dbReference>
<reference evidence="4" key="1">
    <citation type="submission" date="2019-04" db="EMBL/GenBank/DDBJ databases">
        <title>Sequencing of skin fungus with MAO and IRED activity.</title>
        <authorList>
            <person name="Marsaioli A.J."/>
            <person name="Bonatto J.M.C."/>
            <person name="Reis Junior O."/>
        </authorList>
    </citation>
    <scope>NUCLEOTIDE SEQUENCE</scope>
    <source>
        <strain evidence="4">28M1</strain>
    </source>
</reference>
<evidence type="ECO:0000256" key="2">
    <source>
        <dbReference type="ARBA" id="ARBA00022857"/>
    </source>
</evidence>